<evidence type="ECO:0000259" key="2">
    <source>
        <dbReference type="Pfam" id="PF17389"/>
    </source>
</evidence>
<feature type="domain" description="Alpha-L-rhamnosidase C-terminal" evidence="3">
    <location>
        <begin position="686"/>
        <end position="748"/>
    </location>
</feature>
<feature type="domain" description="Alpha-L-rhamnosidase six-hairpin glycosidase" evidence="2">
    <location>
        <begin position="341"/>
        <end position="671"/>
    </location>
</feature>
<keyword evidence="4" id="KW-0326">Glycosidase</keyword>
<dbReference type="SUPFAM" id="SSF48208">
    <property type="entry name" value="Six-hairpin glycosidases"/>
    <property type="match status" value="1"/>
</dbReference>
<organism evidence="4 5">
    <name type="scientific">Thelonectria olida</name>
    <dbReference type="NCBI Taxonomy" id="1576542"/>
    <lineage>
        <taxon>Eukaryota</taxon>
        <taxon>Fungi</taxon>
        <taxon>Dikarya</taxon>
        <taxon>Ascomycota</taxon>
        <taxon>Pezizomycotina</taxon>
        <taxon>Sordariomycetes</taxon>
        <taxon>Hypocreomycetidae</taxon>
        <taxon>Hypocreales</taxon>
        <taxon>Nectriaceae</taxon>
        <taxon>Thelonectria</taxon>
    </lineage>
</organism>
<gene>
    <name evidence="4" type="ORF">B0T10DRAFT_541136</name>
</gene>
<dbReference type="Pfam" id="PF17389">
    <property type="entry name" value="Bac_rhamnosid6H"/>
    <property type="match status" value="1"/>
</dbReference>
<name>A0A9P8VUH7_9HYPO</name>
<dbReference type="Gene3D" id="1.50.10.10">
    <property type="match status" value="1"/>
</dbReference>
<dbReference type="OrthoDB" id="10036721at2759"/>
<dbReference type="Proteomes" id="UP000777438">
    <property type="component" value="Unassembled WGS sequence"/>
</dbReference>
<reference evidence="4 5" key="1">
    <citation type="journal article" date="2021" name="Nat. Commun.">
        <title>Genetic determinants of endophytism in the Arabidopsis root mycobiome.</title>
        <authorList>
            <person name="Mesny F."/>
            <person name="Miyauchi S."/>
            <person name="Thiergart T."/>
            <person name="Pickel B."/>
            <person name="Atanasova L."/>
            <person name="Karlsson M."/>
            <person name="Huettel B."/>
            <person name="Barry K.W."/>
            <person name="Haridas S."/>
            <person name="Chen C."/>
            <person name="Bauer D."/>
            <person name="Andreopoulos W."/>
            <person name="Pangilinan J."/>
            <person name="LaButti K."/>
            <person name="Riley R."/>
            <person name="Lipzen A."/>
            <person name="Clum A."/>
            <person name="Drula E."/>
            <person name="Henrissat B."/>
            <person name="Kohler A."/>
            <person name="Grigoriev I.V."/>
            <person name="Martin F.M."/>
            <person name="Hacquard S."/>
        </authorList>
    </citation>
    <scope>NUCLEOTIDE SEQUENCE [LARGE SCALE GENOMIC DNA]</scope>
    <source>
        <strain evidence="4 5">MPI-CAGE-CH-0241</strain>
    </source>
</reference>
<dbReference type="GO" id="GO:0016798">
    <property type="term" value="F:hydrolase activity, acting on glycosyl bonds"/>
    <property type="evidence" value="ECO:0007669"/>
    <property type="project" value="UniProtKB-KW"/>
</dbReference>
<feature type="signal peptide" evidence="1">
    <location>
        <begin position="1"/>
        <end position="26"/>
    </location>
</feature>
<dbReference type="InterPro" id="IPR035396">
    <property type="entry name" value="Bac_rhamnosid6H"/>
</dbReference>
<dbReference type="PANTHER" id="PTHR34987">
    <property type="entry name" value="C, PUTATIVE (AFU_ORTHOLOGUE AFUA_3G02880)-RELATED"/>
    <property type="match status" value="1"/>
</dbReference>
<dbReference type="Gene3D" id="2.60.420.10">
    <property type="entry name" value="Maltose phosphorylase, domain 3"/>
    <property type="match status" value="1"/>
</dbReference>
<evidence type="ECO:0000313" key="5">
    <source>
        <dbReference type="Proteomes" id="UP000777438"/>
    </source>
</evidence>
<accession>A0A9P8VUH7</accession>
<dbReference type="InterPro" id="IPR008928">
    <property type="entry name" value="6-hairpin_glycosidase_sf"/>
</dbReference>
<dbReference type="GO" id="GO:0005975">
    <property type="term" value="P:carbohydrate metabolic process"/>
    <property type="evidence" value="ECO:0007669"/>
    <property type="project" value="InterPro"/>
</dbReference>
<dbReference type="Gene3D" id="2.60.120.560">
    <property type="entry name" value="Exo-inulinase, domain 1"/>
    <property type="match status" value="1"/>
</dbReference>
<protein>
    <submittedName>
        <fullName evidence="4">Six-hairpin glycosidase-like protein</fullName>
    </submittedName>
</protein>
<comment type="caution">
    <text evidence="4">The sequence shown here is derived from an EMBL/GenBank/DDBJ whole genome shotgun (WGS) entry which is preliminary data.</text>
</comment>
<dbReference type="PANTHER" id="PTHR34987:SF4">
    <property type="entry name" value="ALPHA-L-RHAMNOSIDASE C-TERMINAL DOMAIN-CONTAINING PROTEIN"/>
    <property type="match status" value="1"/>
</dbReference>
<dbReference type="Pfam" id="PF17390">
    <property type="entry name" value="Bac_rhamnosid_C"/>
    <property type="match status" value="1"/>
</dbReference>
<evidence type="ECO:0000256" key="1">
    <source>
        <dbReference type="SAM" id="SignalP"/>
    </source>
</evidence>
<evidence type="ECO:0000259" key="3">
    <source>
        <dbReference type="Pfam" id="PF17390"/>
    </source>
</evidence>
<keyword evidence="4" id="KW-0378">Hydrolase</keyword>
<keyword evidence="1" id="KW-0732">Signal</keyword>
<keyword evidence="5" id="KW-1185">Reference proteome</keyword>
<feature type="chain" id="PRO_5040110964" evidence="1">
    <location>
        <begin position="27"/>
        <end position="786"/>
    </location>
</feature>
<evidence type="ECO:0000313" key="4">
    <source>
        <dbReference type="EMBL" id="KAH6874368.1"/>
    </source>
</evidence>
<sequence length="786" mass="84708">MLTNLSWLSPLARRIMGLALLAPAQGQLLLNSRILHSRYTNVSNSEFIAAPYKTLTLAATNGSPAVVILDYLEGVEGFPAFEVVGVEGNTSVFEVTYAESKAALNQYMFNLSSEGALTLKNIGVKPSVDNTPISQLPGRFNSSSDKLNRIWSVGARTVQMTEIPKNTIPDFLEVSSEGTLVNSLAPQTHGSAVAAQLLYYTMNFEVKTLVGGFGFTVLSSTLNAGIYISCDVDKKTITAHAGSTAEDAVLASFDLPANASLTLGKWHSVQADVAMTDISVTIDGIQVLKMSQTERFFGSFGFGASFGHCALFRNLSVASQGEEIFSYSLTDKSFLADFFMGSNPLNTVVDGSRRDRIAYTGDLDVSGTAALVSTHGLKYIIGSLDLFGSYQASPGFFIPTAKIQQDTLSHPLDVNITGLIGYSFNFVTAVAGVYMHTGDVDFAEKWAPKIQKMLDWADSQSLENGLFNVSDASFGGDWNYYDPPQSGVVTKFNALYAYALQESQPLLADGGINVTLYQSRLEKLRLAIDTTLWSDDLQAYYLSEDLRAGFSQDSNAIAILAGVNVNSSHSSETILSTMTRLMQPAGPLAFSEGVIATGFQSYISPYASAYHLRAAMASNDSQGALDLLENLWFPMADKENANYTGTFWETLDQDGRPGLKLATSLCHGWSAGATAELSKYVLGAVPSKPGWVEFSVAPLTLGLKFAEGRVPTTKGNVCVDWKFDDEGLLTMVVEAPIGTKGRVALPKPLLVETSDSKFLVGGIEQDELEFEVIGGTKFVLTQSDKE</sequence>
<proteinExistence type="predicted"/>
<dbReference type="AlphaFoldDB" id="A0A9P8VUH7"/>
<dbReference type="InterPro" id="IPR012341">
    <property type="entry name" value="6hp_glycosidase-like_sf"/>
</dbReference>
<dbReference type="InterPro" id="IPR035398">
    <property type="entry name" value="Bac_rhamnosid_C"/>
</dbReference>
<dbReference type="EMBL" id="JAGPYM010000039">
    <property type="protein sequence ID" value="KAH6874368.1"/>
    <property type="molecule type" value="Genomic_DNA"/>
</dbReference>